<feature type="compositionally biased region" description="Polar residues" evidence="1">
    <location>
        <begin position="126"/>
        <end position="141"/>
    </location>
</feature>
<dbReference type="PANTHER" id="PTHR34438:SF1">
    <property type="entry name" value="CHROMOSOME 2 OPEN READING FRAME 81"/>
    <property type="match status" value="1"/>
</dbReference>
<dbReference type="AlphaFoldDB" id="A0A7S0XBB4"/>
<evidence type="ECO:0000256" key="1">
    <source>
        <dbReference type="SAM" id="MobiDB-lite"/>
    </source>
</evidence>
<dbReference type="InterPro" id="IPR028042">
    <property type="entry name" value="DUF4639"/>
</dbReference>
<protein>
    <submittedName>
        <fullName evidence="2">Uncharacterized protein</fullName>
    </submittedName>
</protein>
<dbReference type="PANTHER" id="PTHR34438">
    <property type="entry name" value="SI:DKEY-97L20.6"/>
    <property type="match status" value="1"/>
</dbReference>
<dbReference type="EMBL" id="HBFC01025414">
    <property type="protein sequence ID" value="CAD8712751.1"/>
    <property type="molecule type" value="Transcribed_RNA"/>
</dbReference>
<organism evidence="2">
    <name type="scientific">Mantoniella antarctica</name>
    <dbReference type="NCBI Taxonomy" id="81844"/>
    <lineage>
        <taxon>Eukaryota</taxon>
        <taxon>Viridiplantae</taxon>
        <taxon>Chlorophyta</taxon>
        <taxon>Mamiellophyceae</taxon>
        <taxon>Mamiellales</taxon>
        <taxon>Mamiellaceae</taxon>
        <taxon>Mantoniella</taxon>
    </lineage>
</organism>
<reference evidence="2" key="1">
    <citation type="submission" date="2021-01" db="EMBL/GenBank/DDBJ databases">
        <authorList>
            <person name="Corre E."/>
            <person name="Pelletier E."/>
            <person name="Niang G."/>
            <person name="Scheremetjew M."/>
            <person name="Finn R."/>
            <person name="Kale V."/>
            <person name="Holt S."/>
            <person name="Cochrane G."/>
            <person name="Meng A."/>
            <person name="Brown T."/>
            <person name="Cohen L."/>
        </authorList>
    </citation>
    <scope>NUCLEOTIDE SEQUENCE</scope>
    <source>
        <strain evidence="2">SL-175</strain>
    </source>
</reference>
<feature type="region of interest" description="Disordered" evidence="1">
    <location>
        <begin position="107"/>
        <end position="186"/>
    </location>
</feature>
<accession>A0A7S0XBB4</accession>
<evidence type="ECO:0000313" key="2">
    <source>
        <dbReference type="EMBL" id="CAD8712751.1"/>
    </source>
</evidence>
<gene>
    <name evidence="2" type="ORF">MANT1106_LOCUS15386</name>
</gene>
<proteinExistence type="predicted"/>
<sequence length="437" mass="48303">MDDEDLLAEDRELEEREESIQDVLESIVERVNAHLEAAELQGKVVGYAVLEAVKDALAVVDMTFVERERSTARGALMVEDTGGSWEPDVEPVPGAVDAWARGAVKARRQKAQEAAKTNTKQAANASQRNSSRIGGASTRSGGDNRKTALVPRELPKPKAMRAKLSPEAAEREQRLKEEIESRRAVQETQRLQLEKDKEELRQLENLQKELRGKDYGYDHQGQVVVLNKLDPERLPAFAVGLRVNVFEHPDGFEDEVGDRANKRNKILGEKQPNEVDFIEQEKSGQPSVMETMQVAMGVTLREGGGAKAGPPLITTKQNMSRKDFMDLVGRRVLDAETSVQSRVNENPGEWGFEDALGAQAGAAERAVLPDPNLALMSASDWGRNPEFARPYVPPTQIPKAKVTALDYSMGNVSRYPRSRPFRKTAPLGASYIISSPN</sequence>
<feature type="compositionally biased region" description="Low complexity" evidence="1">
    <location>
        <begin position="112"/>
        <end position="125"/>
    </location>
</feature>
<feature type="compositionally biased region" description="Basic and acidic residues" evidence="1">
    <location>
        <begin position="168"/>
        <end position="185"/>
    </location>
</feature>
<name>A0A7S0XBB4_9CHLO</name>